<organism evidence="1">
    <name type="scientific">Anguilla anguilla</name>
    <name type="common">European freshwater eel</name>
    <name type="synonym">Muraena anguilla</name>
    <dbReference type="NCBI Taxonomy" id="7936"/>
    <lineage>
        <taxon>Eukaryota</taxon>
        <taxon>Metazoa</taxon>
        <taxon>Chordata</taxon>
        <taxon>Craniata</taxon>
        <taxon>Vertebrata</taxon>
        <taxon>Euteleostomi</taxon>
        <taxon>Actinopterygii</taxon>
        <taxon>Neopterygii</taxon>
        <taxon>Teleostei</taxon>
        <taxon>Anguilliformes</taxon>
        <taxon>Anguillidae</taxon>
        <taxon>Anguilla</taxon>
    </lineage>
</organism>
<sequence>MFKKWIREVN</sequence>
<name>A0A0E9RFW4_ANGAN</name>
<protein>
    <submittedName>
        <fullName evidence="1">Uncharacterized protein</fullName>
    </submittedName>
</protein>
<reference evidence="1" key="1">
    <citation type="submission" date="2014-11" db="EMBL/GenBank/DDBJ databases">
        <authorList>
            <person name="Amaro Gonzalez C."/>
        </authorList>
    </citation>
    <scope>NUCLEOTIDE SEQUENCE</scope>
</reference>
<proteinExistence type="predicted"/>
<accession>A0A0E9RFW4</accession>
<dbReference type="EMBL" id="GBXM01080598">
    <property type="protein sequence ID" value="JAH27979.1"/>
    <property type="molecule type" value="Transcribed_RNA"/>
</dbReference>
<evidence type="ECO:0000313" key="1">
    <source>
        <dbReference type="EMBL" id="JAH27979.1"/>
    </source>
</evidence>
<reference evidence="1" key="2">
    <citation type="journal article" date="2015" name="Fish Shellfish Immunol.">
        <title>Early steps in the European eel (Anguilla anguilla)-Vibrio vulnificus interaction in the gills: Role of the RtxA13 toxin.</title>
        <authorList>
            <person name="Callol A."/>
            <person name="Pajuelo D."/>
            <person name="Ebbesson L."/>
            <person name="Teles M."/>
            <person name="MacKenzie S."/>
            <person name="Amaro C."/>
        </authorList>
    </citation>
    <scope>NUCLEOTIDE SEQUENCE</scope>
</reference>